<evidence type="ECO:0000256" key="4">
    <source>
        <dbReference type="ARBA" id="ARBA00023014"/>
    </source>
</evidence>
<dbReference type="SUPFAM" id="SSF54862">
    <property type="entry name" value="4Fe-4S ferredoxins"/>
    <property type="match status" value="1"/>
</dbReference>
<evidence type="ECO:0000313" key="9">
    <source>
        <dbReference type="Proteomes" id="UP000317265"/>
    </source>
</evidence>
<organism evidence="6 8">
    <name type="scientific">Thermoproteota archaeon</name>
    <dbReference type="NCBI Taxonomy" id="2056631"/>
    <lineage>
        <taxon>Archaea</taxon>
        <taxon>Thermoproteota</taxon>
    </lineage>
</organism>
<dbReference type="EMBL" id="QNVI01000054">
    <property type="protein sequence ID" value="TDA38302.1"/>
    <property type="molecule type" value="Genomic_DNA"/>
</dbReference>
<dbReference type="Pfam" id="PF13237">
    <property type="entry name" value="Fer4_10"/>
    <property type="match status" value="1"/>
</dbReference>
<dbReference type="PROSITE" id="PS51379">
    <property type="entry name" value="4FE4S_FER_2"/>
    <property type="match status" value="2"/>
</dbReference>
<evidence type="ECO:0000313" key="7">
    <source>
        <dbReference type="EMBL" id="TDA38302.1"/>
    </source>
</evidence>
<accession>A0A520KGE1</accession>
<dbReference type="InterPro" id="IPR017896">
    <property type="entry name" value="4Fe4S_Fe-S-bd"/>
</dbReference>
<gene>
    <name evidence="7" type="ORF">DSO09_04650</name>
    <name evidence="6" type="ORF">EF809_01560</name>
</gene>
<name>A0A520KGE1_9CREN</name>
<evidence type="ECO:0000256" key="1">
    <source>
        <dbReference type="ARBA" id="ARBA00022485"/>
    </source>
</evidence>
<reference evidence="6 8" key="2">
    <citation type="journal article" date="2019" name="Nat. Microbiol.">
        <title>Wide diversity of methane and short-chain alkane metabolisms in uncultured archaea.</title>
        <authorList>
            <person name="Borrel G."/>
            <person name="Adam P.S."/>
            <person name="McKay L.J."/>
            <person name="Chen L.X."/>
            <person name="Sierra-Garcia I.N."/>
            <person name="Sieber C.M."/>
            <person name="Letourneur Q."/>
            <person name="Ghozlane A."/>
            <person name="Andersen G.L."/>
            <person name="Li W.J."/>
            <person name="Hallam S.J."/>
            <person name="Muyzer G."/>
            <person name="de Oliveira V.M."/>
            <person name="Inskeep W.P."/>
            <person name="Banfield J.F."/>
            <person name="Gribaldo S."/>
        </authorList>
    </citation>
    <scope>NUCLEOTIDE SEQUENCE [LARGE SCALE GENOMIC DNA]</scope>
    <source>
        <strain evidence="6">Verst-YHS</strain>
    </source>
</reference>
<evidence type="ECO:0000313" key="8">
    <source>
        <dbReference type="Proteomes" id="UP000316080"/>
    </source>
</evidence>
<dbReference type="Proteomes" id="UP000316080">
    <property type="component" value="Unassembled WGS sequence"/>
</dbReference>
<dbReference type="Proteomes" id="UP000317265">
    <property type="component" value="Unassembled WGS sequence"/>
</dbReference>
<dbReference type="InterPro" id="IPR010226">
    <property type="entry name" value="NADH_quinone_OxRdtase_chainI"/>
</dbReference>
<evidence type="ECO:0000256" key="2">
    <source>
        <dbReference type="ARBA" id="ARBA00022723"/>
    </source>
</evidence>
<feature type="domain" description="4Fe-4S ferredoxin-type" evidence="5">
    <location>
        <begin position="70"/>
        <end position="101"/>
    </location>
</feature>
<evidence type="ECO:0000313" key="6">
    <source>
        <dbReference type="EMBL" id="RZN57013.1"/>
    </source>
</evidence>
<dbReference type="GO" id="GO:0016651">
    <property type="term" value="F:oxidoreductase activity, acting on NAD(P)H"/>
    <property type="evidence" value="ECO:0007669"/>
    <property type="project" value="InterPro"/>
</dbReference>
<dbReference type="Gene3D" id="3.30.70.20">
    <property type="match status" value="1"/>
</dbReference>
<protein>
    <recommendedName>
        <fullName evidence="5">4Fe-4S ferredoxin-type domain-containing protein</fullName>
    </recommendedName>
</protein>
<dbReference type="AlphaFoldDB" id="A0A520KGE1"/>
<dbReference type="GO" id="GO:0051539">
    <property type="term" value="F:4 iron, 4 sulfur cluster binding"/>
    <property type="evidence" value="ECO:0007669"/>
    <property type="project" value="UniProtKB-KW"/>
</dbReference>
<proteinExistence type="predicted"/>
<dbReference type="GO" id="GO:0016020">
    <property type="term" value="C:membrane"/>
    <property type="evidence" value="ECO:0007669"/>
    <property type="project" value="InterPro"/>
</dbReference>
<feature type="domain" description="4Fe-4S ferredoxin-type" evidence="5">
    <location>
        <begin position="39"/>
        <end position="68"/>
    </location>
</feature>
<keyword evidence="4" id="KW-0411">Iron-sulfur</keyword>
<keyword evidence="3" id="KW-0408">Iron</keyword>
<dbReference type="GO" id="GO:0046872">
    <property type="term" value="F:metal ion binding"/>
    <property type="evidence" value="ECO:0007669"/>
    <property type="project" value="UniProtKB-KW"/>
</dbReference>
<dbReference type="PANTHER" id="PTHR10849">
    <property type="entry name" value="NADH DEHYDROGENASE UBIQUINONE IRON-SULFUR PROTEIN 8, MITOCHONDRIAL"/>
    <property type="match status" value="1"/>
</dbReference>
<dbReference type="EMBL" id="RXIH01000013">
    <property type="protein sequence ID" value="RZN57013.1"/>
    <property type="molecule type" value="Genomic_DNA"/>
</dbReference>
<dbReference type="InterPro" id="IPR017900">
    <property type="entry name" value="4Fe4S_Fe_S_CS"/>
</dbReference>
<comment type="caution">
    <text evidence="6">The sequence shown here is derived from an EMBL/GenBank/DDBJ whole genome shotgun (WGS) entry which is preliminary data.</text>
</comment>
<keyword evidence="1" id="KW-0004">4Fe-4S</keyword>
<reference evidence="7 9" key="1">
    <citation type="journal article" date="2019" name="Nat. Microbiol.">
        <title>Expanding anaerobic alkane metabolism in the domain of Archaea.</title>
        <authorList>
            <person name="Wang Y."/>
            <person name="Wegener G."/>
            <person name="Hou J."/>
            <person name="Wang F."/>
            <person name="Xiao X."/>
        </authorList>
    </citation>
    <scope>NUCLEOTIDE SEQUENCE [LARGE SCALE GENOMIC DNA]</scope>
    <source>
        <strain evidence="7">WYZ-LMO11</strain>
    </source>
</reference>
<dbReference type="PROSITE" id="PS00198">
    <property type="entry name" value="4FE4S_FER_1"/>
    <property type="match status" value="1"/>
</dbReference>
<evidence type="ECO:0000259" key="5">
    <source>
        <dbReference type="PROSITE" id="PS51379"/>
    </source>
</evidence>
<sequence length="191" mass="22449">MSSEIKLIKYTIKKPMTLKYPSSLIPEKKYSQIPEVLRGLLQRDNEKCIGCKACHYSCSGKATTFQYKENKLIIETFTLRCAFCGYCQEICPEEAIKLTKTFEITINNPNEREAYITTELDLLKCKNCGKYFATKKFIDRTYQRLIEKIDPIIKESVMNDYKKIEEYCTDCRRMLSIKLNTHPKKYVWLEG</sequence>
<keyword evidence="2" id="KW-0479">Metal-binding</keyword>
<evidence type="ECO:0000256" key="3">
    <source>
        <dbReference type="ARBA" id="ARBA00023004"/>
    </source>
</evidence>